<evidence type="ECO:0000256" key="14">
    <source>
        <dbReference type="ARBA" id="ARBA00023136"/>
    </source>
</evidence>
<keyword evidence="19" id="KW-1185">Reference proteome</keyword>
<keyword evidence="4" id="KW-1003">Cell membrane</keyword>
<dbReference type="GO" id="GO:0005524">
    <property type="term" value="F:ATP binding"/>
    <property type="evidence" value="ECO:0007669"/>
    <property type="project" value="UniProtKB-KW"/>
</dbReference>
<dbReference type="SMART" id="SM00388">
    <property type="entry name" value="HisKA"/>
    <property type="match status" value="1"/>
</dbReference>
<dbReference type="Pfam" id="PF02518">
    <property type="entry name" value="HATPase_c"/>
    <property type="match status" value="1"/>
</dbReference>
<dbReference type="PRINTS" id="PR00344">
    <property type="entry name" value="BCTRLSENSOR"/>
</dbReference>
<comment type="subcellular location">
    <subcellularLocation>
        <location evidence="2">Cell inner membrane</location>
        <topology evidence="2">Multi-pass membrane protein</topology>
    </subcellularLocation>
</comment>
<dbReference type="InterPro" id="IPR003660">
    <property type="entry name" value="HAMP_dom"/>
</dbReference>
<evidence type="ECO:0000256" key="4">
    <source>
        <dbReference type="ARBA" id="ARBA00022475"/>
    </source>
</evidence>
<feature type="transmembrane region" description="Helical" evidence="15">
    <location>
        <begin position="125"/>
        <end position="145"/>
    </location>
</feature>
<dbReference type="SMART" id="SM00387">
    <property type="entry name" value="HATPase_c"/>
    <property type="match status" value="1"/>
</dbReference>
<dbReference type="PROSITE" id="PS50885">
    <property type="entry name" value="HAMP"/>
    <property type="match status" value="1"/>
</dbReference>
<evidence type="ECO:0000259" key="16">
    <source>
        <dbReference type="PROSITE" id="PS50109"/>
    </source>
</evidence>
<dbReference type="EC" id="2.7.13.3" evidence="3"/>
<dbReference type="Pfam" id="PF00672">
    <property type="entry name" value="HAMP"/>
    <property type="match status" value="1"/>
</dbReference>
<dbReference type="PROSITE" id="PS50109">
    <property type="entry name" value="HIS_KIN"/>
    <property type="match status" value="1"/>
</dbReference>
<evidence type="ECO:0000256" key="9">
    <source>
        <dbReference type="ARBA" id="ARBA00022741"/>
    </source>
</evidence>
<dbReference type="Pfam" id="PF00512">
    <property type="entry name" value="HisKA"/>
    <property type="match status" value="1"/>
</dbReference>
<accession>A0ABT8AGH4</accession>
<evidence type="ECO:0000256" key="3">
    <source>
        <dbReference type="ARBA" id="ARBA00012438"/>
    </source>
</evidence>
<feature type="transmembrane region" description="Helical" evidence="15">
    <location>
        <begin position="12"/>
        <end position="34"/>
    </location>
</feature>
<dbReference type="InterPro" id="IPR005467">
    <property type="entry name" value="His_kinase_dom"/>
</dbReference>
<dbReference type="SMART" id="SM00304">
    <property type="entry name" value="HAMP"/>
    <property type="match status" value="1"/>
</dbReference>
<evidence type="ECO:0000256" key="1">
    <source>
        <dbReference type="ARBA" id="ARBA00000085"/>
    </source>
</evidence>
<evidence type="ECO:0000256" key="7">
    <source>
        <dbReference type="ARBA" id="ARBA00022679"/>
    </source>
</evidence>
<keyword evidence="5" id="KW-0997">Cell inner membrane</keyword>
<evidence type="ECO:0000256" key="11">
    <source>
        <dbReference type="ARBA" id="ARBA00022840"/>
    </source>
</evidence>
<keyword evidence="11 18" id="KW-0067">ATP-binding</keyword>
<evidence type="ECO:0000256" key="15">
    <source>
        <dbReference type="SAM" id="Phobius"/>
    </source>
</evidence>
<evidence type="ECO:0000256" key="2">
    <source>
        <dbReference type="ARBA" id="ARBA00004429"/>
    </source>
</evidence>
<sequence length="488" mass="51847">MLWPDSLAGRTTLVLLVGLLALHLGSVWVHEAALRGNDQSSRERSLAEGLARAGRALTTLPDTERDRAAHALSGPGLELHWRNGAPPPDKSLTGADLLVVRNALLQAAPELAGVRLEWADADRHLLVGALPLGDAGAISFAAPIFRASHGGPFDPVGLALLAAMAAGIGLVSIIVVRGLTKPLRALSAAADRVGREAGTVRVPDDGPAEVRQAARAFNAMQERIRQLLEDRTQALAAVSHDLRTPITRLRLYAGFLDDTEARDRIDANLDEMAAMIETTLDYLREGRETEKPRPADLVTVLRTVCDAAADASGDVTYAGPETLVLPLRRVAMRRALANLVGNAVAYGGRARLTLSRIPGQVVIEIADDGPGIPEAQLEEVFEPFRRLEASRNRATGGVGLGLTIARRAIAVEGGTLRLLNRAEGGLSALISLPNVLDNNRPAASGTEGTRANRWSGGMPLIGRQAWFSNRADQNQKAGLVVARLPGSR</sequence>
<evidence type="ECO:0000256" key="13">
    <source>
        <dbReference type="ARBA" id="ARBA00023012"/>
    </source>
</evidence>
<dbReference type="Gene3D" id="1.10.287.130">
    <property type="match status" value="1"/>
</dbReference>
<evidence type="ECO:0000256" key="5">
    <source>
        <dbReference type="ARBA" id="ARBA00022519"/>
    </source>
</evidence>
<dbReference type="SUPFAM" id="SSF47384">
    <property type="entry name" value="Homodimeric domain of signal transducing histidine kinase"/>
    <property type="match status" value="1"/>
</dbReference>
<keyword evidence="14 15" id="KW-0472">Membrane</keyword>
<keyword evidence="6" id="KW-0597">Phosphoprotein</keyword>
<keyword evidence="10" id="KW-0418">Kinase</keyword>
<feature type="domain" description="Histidine kinase" evidence="16">
    <location>
        <begin position="237"/>
        <end position="436"/>
    </location>
</feature>
<comment type="catalytic activity">
    <reaction evidence="1">
        <text>ATP + protein L-histidine = ADP + protein N-phospho-L-histidine.</text>
        <dbReference type="EC" id="2.7.13.3"/>
    </reaction>
</comment>
<organism evidence="18 19">
    <name type="scientific">Paeniroseomonas aquatica</name>
    <dbReference type="NCBI Taxonomy" id="373043"/>
    <lineage>
        <taxon>Bacteria</taxon>
        <taxon>Pseudomonadati</taxon>
        <taxon>Pseudomonadota</taxon>
        <taxon>Alphaproteobacteria</taxon>
        <taxon>Acetobacterales</taxon>
        <taxon>Acetobacteraceae</taxon>
        <taxon>Paeniroseomonas</taxon>
    </lineage>
</organism>
<dbReference type="PANTHER" id="PTHR44936">
    <property type="entry name" value="SENSOR PROTEIN CREC"/>
    <property type="match status" value="1"/>
</dbReference>
<evidence type="ECO:0000313" key="18">
    <source>
        <dbReference type="EMBL" id="MDN3568857.1"/>
    </source>
</evidence>
<dbReference type="InterPro" id="IPR003661">
    <property type="entry name" value="HisK_dim/P_dom"/>
</dbReference>
<evidence type="ECO:0000313" key="19">
    <source>
        <dbReference type="Proteomes" id="UP001529369"/>
    </source>
</evidence>
<dbReference type="InterPro" id="IPR004358">
    <property type="entry name" value="Sig_transdc_His_kin-like_C"/>
</dbReference>
<feature type="transmembrane region" description="Helical" evidence="15">
    <location>
        <begin position="157"/>
        <end position="176"/>
    </location>
</feature>
<dbReference type="InterPro" id="IPR036890">
    <property type="entry name" value="HATPase_C_sf"/>
</dbReference>
<dbReference type="Gene3D" id="3.30.565.10">
    <property type="entry name" value="Histidine kinase-like ATPase, C-terminal domain"/>
    <property type="match status" value="1"/>
</dbReference>
<evidence type="ECO:0000256" key="6">
    <source>
        <dbReference type="ARBA" id="ARBA00022553"/>
    </source>
</evidence>
<dbReference type="Proteomes" id="UP001529369">
    <property type="component" value="Unassembled WGS sequence"/>
</dbReference>
<evidence type="ECO:0000256" key="8">
    <source>
        <dbReference type="ARBA" id="ARBA00022692"/>
    </source>
</evidence>
<keyword evidence="13" id="KW-0902">Two-component regulatory system</keyword>
<protein>
    <recommendedName>
        <fullName evidence="3">histidine kinase</fullName>
        <ecNumber evidence="3">2.7.13.3</ecNumber>
    </recommendedName>
</protein>
<dbReference type="EMBL" id="JAUFPN010000309">
    <property type="protein sequence ID" value="MDN3568857.1"/>
    <property type="molecule type" value="Genomic_DNA"/>
</dbReference>
<dbReference type="CDD" id="cd06225">
    <property type="entry name" value="HAMP"/>
    <property type="match status" value="1"/>
</dbReference>
<dbReference type="RefSeq" id="WP_290320979.1">
    <property type="nucleotide sequence ID" value="NZ_JAUFPN010000309.1"/>
</dbReference>
<dbReference type="InterPro" id="IPR036097">
    <property type="entry name" value="HisK_dim/P_sf"/>
</dbReference>
<dbReference type="SUPFAM" id="SSF158472">
    <property type="entry name" value="HAMP domain-like"/>
    <property type="match status" value="1"/>
</dbReference>
<keyword evidence="9" id="KW-0547">Nucleotide-binding</keyword>
<reference evidence="19" key="1">
    <citation type="journal article" date="2019" name="Int. J. Syst. Evol. Microbiol.">
        <title>The Global Catalogue of Microorganisms (GCM) 10K type strain sequencing project: providing services to taxonomists for standard genome sequencing and annotation.</title>
        <authorList>
            <consortium name="The Broad Institute Genomics Platform"/>
            <consortium name="The Broad Institute Genome Sequencing Center for Infectious Disease"/>
            <person name="Wu L."/>
            <person name="Ma J."/>
        </authorList>
    </citation>
    <scope>NUCLEOTIDE SEQUENCE [LARGE SCALE GENOMIC DNA]</scope>
    <source>
        <strain evidence="19">CECT 7131</strain>
    </source>
</reference>
<comment type="caution">
    <text evidence="18">The sequence shown here is derived from an EMBL/GenBank/DDBJ whole genome shotgun (WGS) entry which is preliminary data.</text>
</comment>
<gene>
    <name evidence="18" type="ORF">QWZ14_31145</name>
</gene>
<keyword evidence="8 15" id="KW-0812">Transmembrane</keyword>
<evidence type="ECO:0000256" key="12">
    <source>
        <dbReference type="ARBA" id="ARBA00022989"/>
    </source>
</evidence>
<dbReference type="InterPro" id="IPR003594">
    <property type="entry name" value="HATPase_dom"/>
</dbReference>
<evidence type="ECO:0000256" key="10">
    <source>
        <dbReference type="ARBA" id="ARBA00022777"/>
    </source>
</evidence>
<dbReference type="InterPro" id="IPR050980">
    <property type="entry name" value="2C_sensor_his_kinase"/>
</dbReference>
<name>A0ABT8AGH4_9PROT</name>
<keyword evidence="7" id="KW-0808">Transferase</keyword>
<dbReference type="SUPFAM" id="SSF55874">
    <property type="entry name" value="ATPase domain of HSP90 chaperone/DNA topoisomerase II/histidine kinase"/>
    <property type="match status" value="1"/>
</dbReference>
<evidence type="ECO:0000259" key="17">
    <source>
        <dbReference type="PROSITE" id="PS50885"/>
    </source>
</evidence>
<feature type="domain" description="HAMP" evidence="17">
    <location>
        <begin position="177"/>
        <end position="229"/>
    </location>
</feature>
<proteinExistence type="predicted"/>
<dbReference type="CDD" id="cd00082">
    <property type="entry name" value="HisKA"/>
    <property type="match status" value="1"/>
</dbReference>
<keyword evidence="12 15" id="KW-1133">Transmembrane helix</keyword>
<dbReference type="PANTHER" id="PTHR44936:SF5">
    <property type="entry name" value="SENSOR HISTIDINE KINASE ENVZ"/>
    <property type="match status" value="1"/>
</dbReference>